<dbReference type="InterPro" id="IPR010345">
    <property type="entry name" value="IL-17_fam"/>
</dbReference>
<name>A0A210Q732_MIZYE</name>
<dbReference type="EMBL" id="NEDP02004753">
    <property type="protein sequence ID" value="OWF44548.1"/>
    <property type="molecule type" value="Genomic_DNA"/>
</dbReference>
<gene>
    <name evidence="8" type="ORF">KP79_PYT17852</name>
</gene>
<proteinExistence type="inferred from homology"/>
<feature type="signal peptide" evidence="6">
    <location>
        <begin position="1"/>
        <end position="25"/>
    </location>
</feature>
<protein>
    <submittedName>
        <fullName evidence="8">Interleukin 17-like protein</fullName>
    </submittedName>
</protein>
<keyword evidence="3" id="KW-0964">Secreted</keyword>
<reference evidence="8 9" key="1">
    <citation type="journal article" date="2017" name="Nat. Ecol. Evol.">
        <title>Scallop genome provides insights into evolution of bilaterian karyotype and development.</title>
        <authorList>
            <person name="Wang S."/>
            <person name="Zhang J."/>
            <person name="Jiao W."/>
            <person name="Li J."/>
            <person name="Xun X."/>
            <person name="Sun Y."/>
            <person name="Guo X."/>
            <person name="Huan P."/>
            <person name="Dong B."/>
            <person name="Zhang L."/>
            <person name="Hu X."/>
            <person name="Sun X."/>
            <person name="Wang J."/>
            <person name="Zhao C."/>
            <person name="Wang Y."/>
            <person name="Wang D."/>
            <person name="Huang X."/>
            <person name="Wang R."/>
            <person name="Lv J."/>
            <person name="Li Y."/>
            <person name="Zhang Z."/>
            <person name="Liu B."/>
            <person name="Lu W."/>
            <person name="Hui Y."/>
            <person name="Liang J."/>
            <person name="Zhou Z."/>
            <person name="Hou R."/>
            <person name="Li X."/>
            <person name="Liu Y."/>
            <person name="Li H."/>
            <person name="Ning X."/>
            <person name="Lin Y."/>
            <person name="Zhao L."/>
            <person name="Xing Q."/>
            <person name="Dou J."/>
            <person name="Li Y."/>
            <person name="Mao J."/>
            <person name="Guo H."/>
            <person name="Dou H."/>
            <person name="Li T."/>
            <person name="Mu C."/>
            <person name="Jiang W."/>
            <person name="Fu Q."/>
            <person name="Fu X."/>
            <person name="Miao Y."/>
            <person name="Liu J."/>
            <person name="Yu Q."/>
            <person name="Li R."/>
            <person name="Liao H."/>
            <person name="Li X."/>
            <person name="Kong Y."/>
            <person name="Jiang Z."/>
            <person name="Chourrout D."/>
            <person name="Li R."/>
            <person name="Bao Z."/>
        </authorList>
    </citation>
    <scope>NUCLEOTIDE SEQUENCE [LARGE SCALE GENOMIC DNA]</scope>
    <source>
        <strain evidence="8 9">PY_sf001</strain>
    </source>
</reference>
<keyword evidence="9" id="KW-1185">Reference proteome</keyword>
<evidence type="ECO:0000313" key="8">
    <source>
        <dbReference type="EMBL" id="OWF44548.1"/>
    </source>
</evidence>
<evidence type="ECO:0000256" key="5">
    <source>
        <dbReference type="ARBA" id="ARBA00022729"/>
    </source>
</evidence>
<evidence type="ECO:0000256" key="2">
    <source>
        <dbReference type="ARBA" id="ARBA00007236"/>
    </source>
</evidence>
<dbReference type="AlphaFoldDB" id="A0A210Q732"/>
<dbReference type="InterPro" id="IPR029034">
    <property type="entry name" value="Cystine-knot_cytokine"/>
</dbReference>
<evidence type="ECO:0000256" key="1">
    <source>
        <dbReference type="ARBA" id="ARBA00004613"/>
    </source>
</evidence>
<dbReference type="GO" id="GO:0004222">
    <property type="term" value="F:metalloendopeptidase activity"/>
    <property type="evidence" value="ECO:0007669"/>
    <property type="project" value="InterPro"/>
</dbReference>
<evidence type="ECO:0000313" key="9">
    <source>
        <dbReference type="Proteomes" id="UP000242188"/>
    </source>
</evidence>
<dbReference type="Gene3D" id="2.10.90.10">
    <property type="entry name" value="Cystine-knot cytokines"/>
    <property type="match status" value="1"/>
</dbReference>
<keyword evidence="4" id="KW-0479">Metal-binding</keyword>
<dbReference type="SUPFAM" id="SSF57501">
    <property type="entry name" value="Cystine-knot cytokines"/>
    <property type="match status" value="1"/>
</dbReference>
<dbReference type="Proteomes" id="UP000242188">
    <property type="component" value="Unassembled WGS sequence"/>
</dbReference>
<dbReference type="Pfam" id="PF06083">
    <property type="entry name" value="IL17"/>
    <property type="match status" value="1"/>
</dbReference>
<feature type="chain" id="PRO_5012239398" evidence="6">
    <location>
        <begin position="26"/>
        <end position="188"/>
    </location>
</feature>
<evidence type="ECO:0000256" key="6">
    <source>
        <dbReference type="SAM" id="SignalP"/>
    </source>
</evidence>
<comment type="subcellular location">
    <subcellularLocation>
        <location evidence="1">Secreted</location>
    </subcellularLocation>
</comment>
<accession>A0A210Q732</accession>
<comment type="similarity">
    <text evidence="2">Belongs to the IL-17 family.</text>
</comment>
<evidence type="ECO:0000256" key="3">
    <source>
        <dbReference type="ARBA" id="ARBA00022525"/>
    </source>
</evidence>
<dbReference type="GO" id="GO:0005125">
    <property type="term" value="F:cytokine activity"/>
    <property type="evidence" value="ECO:0007669"/>
    <property type="project" value="InterPro"/>
</dbReference>
<dbReference type="GO" id="GO:0008270">
    <property type="term" value="F:zinc ion binding"/>
    <property type="evidence" value="ECO:0007669"/>
    <property type="project" value="InterPro"/>
</dbReference>
<dbReference type="PROSITE" id="PS51046">
    <property type="entry name" value="GON"/>
    <property type="match status" value="1"/>
</dbReference>
<evidence type="ECO:0000259" key="7">
    <source>
        <dbReference type="PROSITE" id="PS51046"/>
    </source>
</evidence>
<comment type="caution">
    <text evidence="8">The sequence shown here is derived from an EMBL/GenBank/DDBJ whole genome shotgun (WGS) entry which is preliminary data.</text>
</comment>
<dbReference type="InterPro" id="IPR012314">
    <property type="entry name" value="Pept_M12B_GON-ADAMTSs"/>
</dbReference>
<feature type="domain" description="GON" evidence="7">
    <location>
        <begin position="134"/>
        <end position="188"/>
    </location>
</feature>
<sequence length="188" mass="21305">MIRLASLLLSLQAILILLNGQLTRATWCRNPGVSQMNNLTRTLLQGSNLWLSYQAADMDTSDIYTILLQGDTSCPVPTDQDDSEDPSTCPSYLVKEVDPTRIPSSIVHARCRCENCQISGLRSRRRQQYACEPVYRFLPVLKRQSTCIDGEYQYALVHQRVAVSCHCVRSRNNRAKLSTSFKSPENFM</sequence>
<evidence type="ECO:0000256" key="4">
    <source>
        <dbReference type="ARBA" id="ARBA00022723"/>
    </source>
</evidence>
<dbReference type="OrthoDB" id="6082108at2759"/>
<keyword evidence="5 6" id="KW-0732">Signal</keyword>
<dbReference type="GO" id="GO:0005576">
    <property type="term" value="C:extracellular region"/>
    <property type="evidence" value="ECO:0007669"/>
    <property type="project" value="UniProtKB-SubCell"/>
</dbReference>
<organism evidence="8 9">
    <name type="scientific">Mizuhopecten yessoensis</name>
    <name type="common">Japanese scallop</name>
    <name type="synonym">Patinopecten yessoensis</name>
    <dbReference type="NCBI Taxonomy" id="6573"/>
    <lineage>
        <taxon>Eukaryota</taxon>
        <taxon>Metazoa</taxon>
        <taxon>Spiralia</taxon>
        <taxon>Lophotrochozoa</taxon>
        <taxon>Mollusca</taxon>
        <taxon>Bivalvia</taxon>
        <taxon>Autobranchia</taxon>
        <taxon>Pteriomorphia</taxon>
        <taxon>Pectinida</taxon>
        <taxon>Pectinoidea</taxon>
        <taxon>Pectinidae</taxon>
        <taxon>Mizuhopecten</taxon>
    </lineage>
</organism>